<sequence length="326" mass="36035">MNFASYNIQYGFGLDGRYDLARIARSLEGADVIALQEVTRGFSRNGFADMVADVAAFFPDYFWVYGPACDMHVEADEGGLQPVPGTRFQFGNMVLSRWPVVSTRTLLLPRSRTIGKINPQRGATEAVIAAPGGAIRVYSVHLDHVSADERIRQLQFLNAHINAFVQEGGSLTGGGEFDLPEPPLPEDYIIMGDFNMEPESPEYCALAGAGGGYYGRVARIGTPMDAFAALEAYRPGSYSWMDPEDHGKRMHLDYCFVSCGLEGRLKSARIDTQSEGSDHFPLWVEIVETPPVRRRLEFDQATFRGCSMPGCSTVSMCDTMVLREKQ</sequence>
<dbReference type="AlphaFoldDB" id="A0A1C9HVE1"/>
<dbReference type="PANTHER" id="PTHR14859:SF15">
    <property type="entry name" value="ENDONUCLEASE_EXONUCLEASE_PHOSPHATASE DOMAIN-CONTAINING PROTEIN"/>
    <property type="match status" value="1"/>
</dbReference>
<evidence type="ECO:0000259" key="1">
    <source>
        <dbReference type="Pfam" id="PF03372"/>
    </source>
</evidence>
<evidence type="ECO:0000313" key="2">
    <source>
        <dbReference type="EMBL" id="AOO90647.1"/>
    </source>
</evidence>
<reference evidence="2" key="2">
    <citation type="journal article" date="2016" name="Front. Microbiol.">
        <title>The Regulatory Protein RosR Affects Rhizobium leguminosarum bv. trifolii Protein Profiles, Cell Surface Properties, and Symbiosis with Clover.</title>
        <authorList>
            <person name="Rachwal K."/>
            <person name="Boguszewska A."/>
            <person name="Kopcinska J."/>
            <person name="Karas M."/>
            <person name="Tchorzewski M."/>
            <person name="Janczarek M."/>
        </authorList>
    </citation>
    <scope>NUCLEOTIDE SEQUENCE</scope>
    <source>
        <strain evidence="2">Rt24.2</strain>
    </source>
</reference>
<dbReference type="EMBL" id="KX488283">
    <property type="protein sequence ID" value="AOO90647.1"/>
    <property type="molecule type" value="Genomic_DNA"/>
</dbReference>
<dbReference type="GO" id="GO:0016020">
    <property type="term" value="C:membrane"/>
    <property type="evidence" value="ECO:0007669"/>
    <property type="project" value="GOC"/>
</dbReference>
<dbReference type="GO" id="GO:0004519">
    <property type="term" value="F:endonuclease activity"/>
    <property type="evidence" value="ECO:0007669"/>
    <property type="project" value="UniProtKB-KW"/>
</dbReference>
<dbReference type="InterPro" id="IPR051916">
    <property type="entry name" value="GPI-anchor_lipid_remodeler"/>
</dbReference>
<dbReference type="PANTHER" id="PTHR14859">
    <property type="entry name" value="CALCOFLUOR WHITE HYPERSENSITIVE PROTEIN PRECURSOR"/>
    <property type="match status" value="1"/>
</dbReference>
<keyword evidence="2" id="KW-0540">Nuclease</keyword>
<feature type="domain" description="Endonuclease/exonuclease/phosphatase" evidence="1">
    <location>
        <begin position="4"/>
        <end position="279"/>
    </location>
</feature>
<keyword evidence="2" id="KW-0255">Endonuclease</keyword>
<dbReference type="SUPFAM" id="SSF56219">
    <property type="entry name" value="DNase I-like"/>
    <property type="match status" value="1"/>
</dbReference>
<reference evidence="2" key="1">
    <citation type="journal article" date="2015" name="BMC Genomics">
        <title>Transcriptome profiling of a Rhizobium leguminosarum bv. trifolii rosR mutant reveals the role of the transcriptional regulator RosR in motility, synthesis of cell-surface components, and other cellular processes.</title>
        <authorList>
            <person name="Rachwal K."/>
            <person name="Matczynska E."/>
            <person name="Janczarek M."/>
        </authorList>
    </citation>
    <scope>NUCLEOTIDE SEQUENCE</scope>
    <source>
        <strain evidence="2">Rt24.2</strain>
    </source>
</reference>
<dbReference type="InterPro" id="IPR036691">
    <property type="entry name" value="Endo/exonu/phosph_ase_sf"/>
</dbReference>
<organism evidence="2">
    <name type="scientific">Rhizobium leguminosarum bv. trifolii</name>
    <dbReference type="NCBI Taxonomy" id="386"/>
    <lineage>
        <taxon>Bacteria</taxon>
        <taxon>Pseudomonadati</taxon>
        <taxon>Pseudomonadota</taxon>
        <taxon>Alphaproteobacteria</taxon>
        <taxon>Hyphomicrobiales</taxon>
        <taxon>Rhizobiaceae</taxon>
        <taxon>Rhizobium/Agrobacterium group</taxon>
        <taxon>Rhizobium</taxon>
    </lineage>
</organism>
<dbReference type="GO" id="GO:0006506">
    <property type="term" value="P:GPI anchor biosynthetic process"/>
    <property type="evidence" value="ECO:0007669"/>
    <property type="project" value="TreeGrafter"/>
</dbReference>
<dbReference type="InterPro" id="IPR005135">
    <property type="entry name" value="Endo/exonuclease/phosphatase"/>
</dbReference>
<keyword evidence="2" id="KW-0378">Hydrolase</keyword>
<protein>
    <submittedName>
        <fullName evidence="2">Endonuclease</fullName>
    </submittedName>
</protein>
<accession>A0A1C9HVE1</accession>
<proteinExistence type="predicted"/>
<name>A0A1C9HVE1_RHILT</name>
<dbReference type="Gene3D" id="3.60.10.10">
    <property type="entry name" value="Endonuclease/exonuclease/phosphatase"/>
    <property type="match status" value="1"/>
</dbReference>
<dbReference type="Pfam" id="PF03372">
    <property type="entry name" value="Exo_endo_phos"/>
    <property type="match status" value="1"/>
</dbReference>